<dbReference type="KEGG" id="egr:104421622"/>
<dbReference type="PROSITE" id="PS51032">
    <property type="entry name" value="AP2_ERF"/>
    <property type="match status" value="1"/>
</dbReference>
<dbReference type="EMBL" id="KK198754">
    <property type="protein sequence ID" value="KCW83852.1"/>
    <property type="molecule type" value="Genomic_DNA"/>
</dbReference>
<evidence type="ECO:0000256" key="4">
    <source>
        <dbReference type="ARBA" id="ARBA00023125"/>
    </source>
</evidence>
<dbReference type="GO" id="GO:0009873">
    <property type="term" value="P:ethylene-activated signaling pathway"/>
    <property type="evidence" value="ECO:0007669"/>
    <property type="project" value="UniProtKB-KW"/>
</dbReference>
<comment type="function">
    <text evidence="9">Probably acts as a transcriptional activator. Binds to the GCC-box pathogenesis-related promoter element. May be involved in the regulation of gene expression by stress factors and by components of stress signal transduction pathways.</text>
</comment>
<accession>A0A059CZR5</accession>
<evidence type="ECO:0000256" key="7">
    <source>
        <dbReference type="ARBA" id="ARBA00023242"/>
    </source>
</evidence>
<proteinExistence type="inferred from homology"/>
<dbReference type="Gramene" id="KCW83852">
    <property type="protein sequence ID" value="KCW83852"/>
    <property type="gene ID" value="EUGRSUZ_B00720"/>
</dbReference>
<dbReference type="eggNOG" id="ENOG502S2BD">
    <property type="taxonomic scope" value="Eukaryota"/>
</dbReference>
<dbReference type="InterPro" id="IPR016177">
    <property type="entry name" value="DNA-bd_dom_sf"/>
</dbReference>
<dbReference type="OMA" id="QRRKWGK"/>
<evidence type="ECO:0000256" key="5">
    <source>
        <dbReference type="ARBA" id="ARBA00023159"/>
    </source>
</evidence>
<dbReference type="GO" id="GO:0003700">
    <property type="term" value="F:DNA-binding transcription factor activity"/>
    <property type="evidence" value="ECO:0000318"/>
    <property type="project" value="GO_Central"/>
</dbReference>
<evidence type="ECO:0000259" key="10">
    <source>
        <dbReference type="PROSITE" id="PS51032"/>
    </source>
</evidence>
<organism evidence="11">
    <name type="scientific">Eucalyptus grandis</name>
    <name type="common">Flooded gum</name>
    <dbReference type="NCBI Taxonomy" id="71139"/>
    <lineage>
        <taxon>Eukaryota</taxon>
        <taxon>Viridiplantae</taxon>
        <taxon>Streptophyta</taxon>
        <taxon>Embryophyta</taxon>
        <taxon>Tracheophyta</taxon>
        <taxon>Spermatophyta</taxon>
        <taxon>Magnoliopsida</taxon>
        <taxon>eudicotyledons</taxon>
        <taxon>Gunneridae</taxon>
        <taxon>Pentapetalae</taxon>
        <taxon>rosids</taxon>
        <taxon>malvids</taxon>
        <taxon>Myrtales</taxon>
        <taxon>Myrtaceae</taxon>
        <taxon>Myrtoideae</taxon>
        <taxon>Eucalypteae</taxon>
        <taxon>Eucalyptus</taxon>
    </lineage>
</organism>
<name>A0A059CZR5_EUCGR</name>
<dbReference type="Pfam" id="PF00847">
    <property type="entry name" value="AP2"/>
    <property type="match status" value="1"/>
</dbReference>
<dbReference type="PANTHER" id="PTHR31194">
    <property type="entry name" value="SHN SHINE , DNA BINDING / TRANSCRIPTION FACTOR"/>
    <property type="match status" value="1"/>
</dbReference>
<dbReference type="GO" id="GO:0000976">
    <property type="term" value="F:transcription cis-regulatory region binding"/>
    <property type="evidence" value="ECO:0000318"/>
    <property type="project" value="GO_Central"/>
</dbReference>
<sequence>MPRIDRRLWHPITSCKKVKGKRPGDEKNLEHVRRIRVMYNDPDATDSSSSDDEGMYIAEGGMFKQNKQVIKEIVIPVNSHKSSGEGCSRANNGSQKYISISKKFGCAASARQEKNNVPPTPSEYRGVRRRPWGKYAAEIRDPIRKVRVWLGTFNTAEEAALAYQRKKLEFDALSVPGKNNTTCQHLTGPAFLVPSPSSVLDVPSSSSSGNRHEVSALEQRGKDKVQIFGNARSEPHLDDDSCIQEFLLEPVPSMSITEEFYCAEEFYCGGLDKNLLLQDESDDVLQDGIAGTDENLGEGEFGEGEFGEDKMHDLANIEINLDKEELAWIDEALNFPSL</sequence>
<dbReference type="OrthoDB" id="1276482at2759"/>
<dbReference type="PANTHER" id="PTHR31194:SF140">
    <property type="entry name" value="ETHYLENE-RESPONSIVE TRANSCRIPTION FACTOR CRF2"/>
    <property type="match status" value="1"/>
</dbReference>
<keyword evidence="2" id="KW-0936">Ethylene signaling pathway</keyword>
<dbReference type="InterPro" id="IPR050913">
    <property type="entry name" value="AP2/ERF_ERF"/>
</dbReference>
<evidence type="ECO:0000256" key="8">
    <source>
        <dbReference type="ARBA" id="ARBA00024343"/>
    </source>
</evidence>
<evidence type="ECO:0000256" key="6">
    <source>
        <dbReference type="ARBA" id="ARBA00023163"/>
    </source>
</evidence>
<keyword evidence="3" id="KW-0805">Transcription regulation</keyword>
<evidence type="ECO:0000256" key="1">
    <source>
        <dbReference type="ARBA" id="ARBA00004123"/>
    </source>
</evidence>
<dbReference type="SUPFAM" id="SSF54171">
    <property type="entry name" value="DNA-binding domain"/>
    <property type="match status" value="1"/>
</dbReference>
<dbReference type="InterPro" id="IPR001471">
    <property type="entry name" value="AP2/ERF_dom"/>
</dbReference>
<comment type="similarity">
    <text evidence="8">Belongs to the AP2/ERF transcription factor family. ERF subfamily.</text>
</comment>
<dbReference type="InterPro" id="IPR036955">
    <property type="entry name" value="AP2/ERF_dom_sf"/>
</dbReference>
<dbReference type="GO" id="GO:0005634">
    <property type="term" value="C:nucleus"/>
    <property type="evidence" value="ECO:0000318"/>
    <property type="project" value="GO_Central"/>
</dbReference>
<comment type="subcellular location">
    <subcellularLocation>
        <location evidence="1">Nucleus</location>
    </subcellularLocation>
</comment>
<keyword evidence="7" id="KW-0539">Nucleus</keyword>
<dbReference type="EMBL" id="KK198754">
    <property type="protein sequence ID" value="KCW83851.1"/>
    <property type="molecule type" value="Genomic_DNA"/>
</dbReference>
<gene>
    <name evidence="11" type="ORF">EUGRSUZ_B00720</name>
</gene>
<dbReference type="STRING" id="71139.A0A059CZR5"/>
<dbReference type="Gramene" id="KCW83851">
    <property type="protein sequence ID" value="KCW83851"/>
    <property type="gene ID" value="EUGRSUZ_B00720"/>
</dbReference>
<keyword evidence="4" id="KW-0238">DNA-binding</keyword>
<keyword evidence="5" id="KW-0010">Activator</keyword>
<evidence type="ECO:0000256" key="3">
    <source>
        <dbReference type="ARBA" id="ARBA00023015"/>
    </source>
</evidence>
<dbReference type="CDD" id="cd00018">
    <property type="entry name" value="AP2"/>
    <property type="match status" value="1"/>
</dbReference>
<evidence type="ECO:0000256" key="9">
    <source>
        <dbReference type="ARBA" id="ARBA00037379"/>
    </source>
</evidence>
<keyword evidence="6" id="KW-0804">Transcription</keyword>
<dbReference type="FunFam" id="3.30.730.10:FF:000005">
    <property type="entry name" value="ethylene-responsive transcription factor RAP2-11"/>
    <property type="match status" value="1"/>
</dbReference>
<dbReference type="AlphaFoldDB" id="A0A059CZR5"/>
<dbReference type="PRINTS" id="PR00367">
    <property type="entry name" value="ETHRSPELEMNT"/>
</dbReference>
<evidence type="ECO:0000256" key="2">
    <source>
        <dbReference type="ARBA" id="ARBA00022745"/>
    </source>
</evidence>
<dbReference type="Gene3D" id="3.30.730.10">
    <property type="entry name" value="AP2/ERF domain"/>
    <property type="match status" value="1"/>
</dbReference>
<protein>
    <recommendedName>
        <fullName evidence="10">AP2/ERF domain-containing protein</fullName>
    </recommendedName>
</protein>
<dbReference type="SMART" id="SM00380">
    <property type="entry name" value="AP2"/>
    <property type="match status" value="1"/>
</dbReference>
<evidence type="ECO:0000313" key="11">
    <source>
        <dbReference type="EMBL" id="KCW83852.1"/>
    </source>
</evidence>
<feature type="domain" description="AP2/ERF" evidence="10">
    <location>
        <begin position="123"/>
        <end position="182"/>
    </location>
</feature>
<reference evidence="11" key="1">
    <citation type="submission" date="2013-07" db="EMBL/GenBank/DDBJ databases">
        <title>The genome of Eucalyptus grandis.</title>
        <authorList>
            <person name="Schmutz J."/>
            <person name="Hayes R."/>
            <person name="Myburg A."/>
            <person name="Tuskan G."/>
            <person name="Grattapaglia D."/>
            <person name="Rokhsar D.S."/>
        </authorList>
    </citation>
    <scope>NUCLEOTIDE SEQUENCE</scope>
    <source>
        <tissue evidence="11">Leaf extractions</tissue>
    </source>
</reference>